<accession>A0A2P5XH52</accession>
<name>A0A2P5XH52_GOSBA</name>
<protein>
    <submittedName>
        <fullName evidence="1">Uncharacterized protein</fullName>
    </submittedName>
</protein>
<dbReference type="Proteomes" id="UP000239757">
    <property type="component" value="Unassembled WGS sequence"/>
</dbReference>
<dbReference type="EMBL" id="KZ664876">
    <property type="protein sequence ID" value="PPS02673.1"/>
    <property type="molecule type" value="Genomic_DNA"/>
</dbReference>
<dbReference type="InterPro" id="IPR010410">
    <property type="entry name" value="DUF1005"/>
</dbReference>
<dbReference type="Pfam" id="PF06219">
    <property type="entry name" value="DUF1005"/>
    <property type="match status" value="3"/>
</dbReference>
<evidence type="ECO:0000313" key="2">
    <source>
        <dbReference type="Proteomes" id="UP000239757"/>
    </source>
</evidence>
<organism evidence="1 2">
    <name type="scientific">Gossypium barbadense</name>
    <name type="common">Sea Island cotton</name>
    <name type="synonym">Hibiscus barbadensis</name>
    <dbReference type="NCBI Taxonomy" id="3634"/>
    <lineage>
        <taxon>Eukaryota</taxon>
        <taxon>Viridiplantae</taxon>
        <taxon>Streptophyta</taxon>
        <taxon>Embryophyta</taxon>
        <taxon>Tracheophyta</taxon>
        <taxon>Spermatophyta</taxon>
        <taxon>Magnoliopsida</taxon>
        <taxon>eudicotyledons</taxon>
        <taxon>Gunneridae</taxon>
        <taxon>Pentapetalae</taxon>
        <taxon>rosids</taxon>
        <taxon>malvids</taxon>
        <taxon>Malvales</taxon>
        <taxon>Malvaceae</taxon>
        <taxon>Malvoideae</taxon>
        <taxon>Gossypium</taxon>
    </lineage>
</organism>
<proteinExistence type="predicted"/>
<dbReference type="AlphaFoldDB" id="A0A2P5XH52"/>
<gene>
    <name evidence="1" type="ORF">GOBAR_AA17982</name>
</gene>
<sequence length="295" mass="32331">MDPCPFVCLIVESLALELLQATKLAGSCIYSTVTLCFCNLRLKKFPSQTTWFPLNNSSGDSPSESSTFALDALTLRPSPTLGLVTLCIDVYTSHMGRTYGVNCRKLMGRIQVTMDLGLSQAKPSVFRDGRTKLVINTISFPLDFTIKKRGWMTTLSGEKRKARKKGWMIMIYDLSSSPVTVASMITPFVPSPSSDRVSQSNLGAWLILHPNGFSVNFWKPLKGVLKSSVKGFVKGSTVEGEGKGSKPMVQVGIHHVTYMTDDALFVALSTAIDLSMVASCKLRKELCHDEEDPSS</sequence>
<dbReference type="OrthoDB" id="987824at2759"/>
<reference evidence="1 2" key="1">
    <citation type="submission" date="2015-01" db="EMBL/GenBank/DDBJ databases">
        <title>Genome of allotetraploid Gossypium barbadense reveals genomic plasticity and fiber elongation in cotton evolution.</title>
        <authorList>
            <person name="Chen X."/>
            <person name="Liu X."/>
            <person name="Zhao B."/>
            <person name="Zheng H."/>
            <person name="Hu Y."/>
            <person name="Lu G."/>
            <person name="Yang C."/>
            <person name="Chen J."/>
            <person name="Shan C."/>
            <person name="Zhang L."/>
            <person name="Zhou Y."/>
            <person name="Wang L."/>
            <person name="Guo W."/>
            <person name="Bai Y."/>
            <person name="Ruan J."/>
            <person name="Shangguan X."/>
            <person name="Mao Y."/>
            <person name="Jiang J."/>
            <person name="Zhu Y."/>
            <person name="Lei J."/>
            <person name="Kang H."/>
            <person name="Chen S."/>
            <person name="He X."/>
            <person name="Wang R."/>
            <person name="Wang Y."/>
            <person name="Chen J."/>
            <person name="Wang L."/>
            <person name="Yu S."/>
            <person name="Wang B."/>
            <person name="Wei J."/>
            <person name="Song S."/>
            <person name="Lu X."/>
            <person name="Gao Z."/>
            <person name="Gu W."/>
            <person name="Deng X."/>
            <person name="Ma D."/>
            <person name="Wang S."/>
            <person name="Liang W."/>
            <person name="Fang L."/>
            <person name="Cai C."/>
            <person name="Zhu X."/>
            <person name="Zhou B."/>
            <person name="Zhang Y."/>
            <person name="Chen Z."/>
            <person name="Xu S."/>
            <person name="Zhu R."/>
            <person name="Wang S."/>
            <person name="Zhang T."/>
            <person name="Zhao G."/>
        </authorList>
    </citation>
    <scope>NUCLEOTIDE SEQUENCE [LARGE SCALE GENOMIC DNA]</scope>
    <source>
        <strain evidence="2">cv. Xinhai21</strain>
        <tissue evidence="1">Leaf</tissue>
    </source>
</reference>
<evidence type="ECO:0000313" key="1">
    <source>
        <dbReference type="EMBL" id="PPS02673.1"/>
    </source>
</evidence>
<dbReference type="PANTHER" id="PTHR31317">
    <property type="entry name" value="OS08G0163500 PROTEIN"/>
    <property type="match status" value="1"/>
</dbReference>
<dbReference type="PANTHER" id="PTHR31317:SF14">
    <property type="entry name" value="DUF1005 FAMILY PROTEIN (DUF1005)"/>
    <property type="match status" value="1"/>
</dbReference>